<gene>
    <name evidence="4" type="ORF">ENJ15_07420</name>
</gene>
<protein>
    <recommendedName>
        <fullName evidence="3">Glycoside hydrolase family 2 immunoglobulin-like beta-sandwich domain-containing protein</fullName>
    </recommendedName>
</protein>
<dbReference type="Pfam" id="PF00703">
    <property type="entry name" value="Glyco_hydro_2"/>
    <property type="match status" value="1"/>
</dbReference>
<dbReference type="PANTHER" id="PTHR42732">
    <property type="entry name" value="BETA-GALACTOSIDASE"/>
    <property type="match status" value="1"/>
</dbReference>
<comment type="similarity">
    <text evidence="1">Belongs to the glycosyl hydrolase 2 family.</text>
</comment>
<evidence type="ECO:0000256" key="1">
    <source>
        <dbReference type="ARBA" id="ARBA00007401"/>
    </source>
</evidence>
<dbReference type="AlphaFoldDB" id="A0A7V5VFU1"/>
<dbReference type="Gene3D" id="2.60.40.10">
    <property type="entry name" value="Immunoglobulins"/>
    <property type="match status" value="1"/>
</dbReference>
<proteinExistence type="inferred from homology"/>
<dbReference type="Proteomes" id="UP000885771">
    <property type="component" value="Unassembled WGS sequence"/>
</dbReference>
<dbReference type="InterPro" id="IPR051913">
    <property type="entry name" value="GH2_Domain-Containing"/>
</dbReference>
<evidence type="ECO:0000259" key="3">
    <source>
        <dbReference type="Pfam" id="PF00703"/>
    </source>
</evidence>
<reference evidence="4" key="1">
    <citation type="journal article" date="2020" name="mSystems">
        <title>Genome- and Community-Level Interaction Insights into Carbon Utilization and Element Cycling Functions of Hydrothermarchaeota in Hydrothermal Sediment.</title>
        <authorList>
            <person name="Zhou Z."/>
            <person name="Liu Y."/>
            <person name="Xu W."/>
            <person name="Pan J."/>
            <person name="Luo Z.H."/>
            <person name="Li M."/>
        </authorList>
    </citation>
    <scope>NUCLEOTIDE SEQUENCE [LARGE SCALE GENOMIC DNA]</scope>
    <source>
        <strain evidence="4">HyVt-460</strain>
    </source>
</reference>
<evidence type="ECO:0000313" key="4">
    <source>
        <dbReference type="EMBL" id="HHM02829.1"/>
    </source>
</evidence>
<keyword evidence="2" id="KW-1133">Transmembrane helix</keyword>
<feature type="transmembrane region" description="Helical" evidence="2">
    <location>
        <begin position="567"/>
        <end position="586"/>
    </location>
</feature>
<organism evidence="4">
    <name type="scientific">Caldithrix abyssi</name>
    <dbReference type="NCBI Taxonomy" id="187145"/>
    <lineage>
        <taxon>Bacteria</taxon>
        <taxon>Pseudomonadati</taxon>
        <taxon>Calditrichota</taxon>
        <taxon>Calditrichia</taxon>
        <taxon>Calditrichales</taxon>
        <taxon>Calditrichaceae</taxon>
        <taxon>Caldithrix</taxon>
    </lineage>
</organism>
<dbReference type="GO" id="GO:0005975">
    <property type="term" value="P:carbohydrate metabolic process"/>
    <property type="evidence" value="ECO:0007669"/>
    <property type="project" value="InterPro"/>
</dbReference>
<dbReference type="SUPFAM" id="SSF49303">
    <property type="entry name" value="beta-Galactosidase/glucuronidase domain"/>
    <property type="match status" value="1"/>
</dbReference>
<dbReference type="EMBL" id="DRLI01000285">
    <property type="protein sequence ID" value="HHM02829.1"/>
    <property type="molecule type" value="Genomic_DNA"/>
</dbReference>
<accession>A0A7V5VFU1</accession>
<feature type="domain" description="Glycoside hydrolase family 2 immunoglobulin-like beta-sandwich" evidence="3">
    <location>
        <begin position="180"/>
        <end position="271"/>
    </location>
</feature>
<dbReference type="InterPro" id="IPR036156">
    <property type="entry name" value="Beta-gal/glucu_dom_sf"/>
</dbReference>
<feature type="transmembrane region" description="Helical" evidence="2">
    <location>
        <begin position="671"/>
        <end position="696"/>
    </location>
</feature>
<name>A0A7V5VFU1_CALAY</name>
<comment type="caution">
    <text evidence="4">The sequence shown here is derived from an EMBL/GenBank/DDBJ whole genome shotgun (WGS) entry which is preliminary data.</text>
</comment>
<dbReference type="InterPro" id="IPR006102">
    <property type="entry name" value="Ig-like_GH2"/>
</dbReference>
<dbReference type="InterPro" id="IPR017853">
    <property type="entry name" value="GH"/>
</dbReference>
<feature type="transmembrane region" description="Helical" evidence="2">
    <location>
        <begin position="765"/>
        <end position="787"/>
    </location>
</feature>
<feature type="transmembrane region" description="Helical" evidence="2">
    <location>
        <begin position="741"/>
        <end position="758"/>
    </location>
</feature>
<feature type="non-terminal residue" evidence="4">
    <location>
        <position position="788"/>
    </location>
</feature>
<dbReference type="GO" id="GO:0004553">
    <property type="term" value="F:hydrolase activity, hydrolyzing O-glycosyl compounds"/>
    <property type="evidence" value="ECO:0007669"/>
    <property type="project" value="InterPro"/>
</dbReference>
<dbReference type="SUPFAM" id="SSF51445">
    <property type="entry name" value="(Trans)glycosidases"/>
    <property type="match status" value="1"/>
</dbReference>
<evidence type="ECO:0000256" key="2">
    <source>
        <dbReference type="SAM" id="Phobius"/>
    </source>
</evidence>
<feature type="transmembrane region" description="Helical" evidence="2">
    <location>
        <begin position="708"/>
        <end position="729"/>
    </location>
</feature>
<dbReference type="PANTHER" id="PTHR42732:SF1">
    <property type="entry name" value="BETA-MANNOSIDASE"/>
    <property type="match status" value="1"/>
</dbReference>
<keyword evidence="2" id="KW-0472">Membrane</keyword>
<sequence>MKLLVCLLMLLAGGALGRGGLFRFEQERPQPADSSHIRFDLLNGWRSAGAGADIRPPFAALGDDTLILSTDFTLNTKNTAGFTFYCQGFPGSAAIYLNNRLLLHTRVPWAPREHNVDAEMLRSGTNKLRLVLSAYSSVFPVFSHVYSAPPFLAVSRPFGLRRAQRTLIENFSYDVPGIREKAEIAFSYTINNTLQKKQGYVVEETVRDASGRILFKRRKNLRPESAGYGNRFNLSPARMWTPETPRFVTLTITVKHYQQLIEEKSFTLGIRRAQFSNNRFLLNGRPLRVKGLNFYFNPREISGQRPSDYYLAQLRIIKKAGFNAVRFPGMIPPRSVFSIADTLGLMIFAELPIRRYPADIIQNELLLNTTRSAIQTLFKRYGPHASFIALGLGSEIRTTDPAIQRFFIISSEAGRRPAPLLSYLAPGGNGTFSGLPVDFYLFLKYGPADTLPRFSAHIGFLPGNTGQTIIRRGDEIMDDFIMRKSGLLKSWFTEHKNVFAPGYFIDAYNDQPVDFALSAPAPGQPFALNPAGLFRGGAPNAIRAFQDFHNDSTTALSTPVAQKPDNFFAVVLFFWTIIFLFFYRRYPNFRDNFKRAMRHTYGFFVDMRERRIIPVFNTLMVGFNSVMVLSVLVASTIYYYSGSPFFREMTAILFPDKELYYLILEYASHPWYLLAAIIPLIFIHPLIVGIFIKSYALMRGRYVRFRQTIAIGMWAGAPFAFMMPFSLVAYHAHYYGSYTEILWLVVLLFILWAHYRLINGIRVLMVVPFGYVFLILFLSYIIPLVIFF</sequence>
<dbReference type="Gene3D" id="3.20.20.80">
    <property type="entry name" value="Glycosidases"/>
    <property type="match status" value="1"/>
</dbReference>
<feature type="transmembrane region" description="Helical" evidence="2">
    <location>
        <begin position="615"/>
        <end position="640"/>
    </location>
</feature>
<keyword evidence="2" id="KW-0812">Transmembrane</keyword>
<dbReference type="InterPro" id="IPR013783">
    <property type="entry name" value="Ig-like_fold"/>
</dbReference>